<accession>A0ACC1AUL9</accession>
<evidence type="ECO:0000313" key="2">
    <source>
        <dbReference type="Proteomes" id="UP001164250"/>
    </source>
</evidence>
<sequence length="21" mass="2490">MLSSSHLNTIMLLHWMLIVHL</sequence>
<comment type="caution">
    <text evidence="1">The sequence shown here is derived from an EMBL/GenBank/DDBJ whole genome shotgun (WGS) entry which is preliminary data.</text>
</comment>
<protein>
    <submittedName>
        <fullName evidence="1">Uncharacterized protein</fullName>
    </submittedName>
</protein>
<dbReference type="Proteomes" id="UP001164250">
    <property type="component" value="Chromosome 8"/>
</dbReference>
<keyword evidence="2" id="KW-1185">Reference proteome</keyword>
<proteinExistence type="predicted"/>
<gene>
    <name evidence="1" type="ORF">Patl1_14149</name>
</gene>
<reference evidence="2" key="1">
    <citation type="journal article" date="2023" name="G3 (Bethesda)">
        <title>Genome assembly and association tests identify interacting loci associated with vigor, precocity, and sex in interspecific pistachio rootstocks.</title>
        <authorList>
            <person name="Palmer W."/>
            <person name="Jacygrad E."/>
            <person name="Sagayaradj S."/>
            <person name="Cavanaugh K."/>
            <person name="Han R."/>
            <person name="Bertier L."/>
            <person name="Beede B."/>
            <person name="Kafkas S."/>
            <person name="Golino D."/>
            <person name="Preece J."/>
            <person name="Michelmore R."/>
        </authorList>
    </citation>
    <scope>NUCLEOTIDE SEQUENCE [LARGE SCALE GENOMIC DNA]</scope>
</reference>
<evidence type="ECO:0000313" key="1">
    <source>
        <dbReference type="EMBL" id="KAJ0090363.1"/>
    </source>
</evidence>
<name>A0ACC1AUL9_9ROSI</name>
<organism evidence="1 2">
    <name type="scientific">Pistacia atlantica</name>
    <dbReference type="NCBI Taxonomy" id="434234"/>
    <lineage>
        <taxon>Eukaryota</taxon>
        <taxon>Viridiplantae</taxon>
        <taxon>Streptophyta</taxon>
        <taxon>Embryophyta</taxon>
        <taxon>Tracheophyta</taxon>
        <taxon>Spermatophyta</taxon>
        <taxon>Magnoliopsida</taxon>
        <taxon>eudicotyledons</taxon>
        <taxon>Gunneridae</taxon>
        <taxon>Pentapetalae</taxon>
        <taxon>rosids</taxon>
        <taxon>malvids</taxon>
        <taxon>Sapindales</taxon>
        <taxon>Anacardiaceae</taxon>
        <taxon>Pistacia</taxon>
    </lineage>
</organism>
<dbReference type="EMBL" id="CM047904">
    <property type="protein sequence ID" value="KAJ0090363.1"/>
    <property type="molecule type" value="Genomic_DNA"/>
</dbReference>